<dbReference type="Proteomes" id="UP001204953">
    <property type="component" value="Unassembled WGS sequence"/>
</dbReference>
<keyword evidence="2" id="KW-1185">Reference proteome</keyword>
<dbReference type="AlphaFoldDB" id="A0AAE3GTD9"/>
<evidence type="ECO:0000313" key="2">
    <source>
        <dbReference type="Proteomes" id="UP001204953"/>
    </source>
</evidence>
<proteinExistence type="predicted"/>
<reference evidence="1" key="1">
    <citation type="submission" date="2022-06" db="EMBL/GenBank/DDBJ databases">
        <title>New cyanobacteria of genus Symplocastrum in benthos of Lake Baikal.</title>
        <authorList>
            <person name="Sorokovikova E."/>
            <person name="Tikhonova I."/>
            <person name="Krasnopeev A."/>
            <person name="Evseev P."/>
            <person name="Gladkikh A."/>
            <person name="Belykh O."/>
        </authorList>
    </citation>
    <scope>NUCLEOTIDE SEQUENCE</scope>
    <source>
        <strain evidence="1">BBK-W-15</strain>
    </source>
</reference>
<accession>A0AAE3GTD9</accession>
<protein>
    <submittedName>
        <fullName evidence="1">Uncharacterized protein</fullName>
    </submittedName>
</protein>
<name>A0AAE3GTD9_9CYAN</name>
<gene>
    <name evidence="1" type="ORF">NJ959_06870</name>
</gene>
<organism evidence="1 2">
    <name type="scientific">Limnofasciculus baicalensis BBK-W-15</name>
    <dbReference type="NCBI Taxonomy" id="2699891"/>
    <lineage>
        <taxon>Bacteria</taxon>
        <taxon>Bacillati</taxon>
        <taxon>Cyanobacteriota</taxon>
        <taxon>Cyanophyceae</taxon>
        <taxon>Coleofasciculales</taxon>
        <taxon>Coleofasciculaceae</taxon>
        <taxon>Limnofasciculus</taxon>
        <taxon>Limnofasciculus baicalensis</taxon>
    </lineage>
</organism>
<evidence type="ECO:0000313" key="1">
    <source>
        <dbReference type="EMBL" id="MCP2728197.1"/>
    </source>
</evidence>
<sequence length="69" mass="8225">MSDRITKLWTVSEIEDLIQRFENGTLPRGEWTHHAHLIVALWYLTHYPQPEATNYIRNGIKRYNQSITT</sequence>
<comment type="caution">
    <text evidence="1">The sequence shown here is derived from an EMBL/GenBank/DDBJ whole genome shotgun (WGS) entry which is preliminary data.</text>
</comment>
<dbReference type="RefSeq" id="WP_254010998.1">
    <property type="nucleotide sequence ID" value="NZ_JAMZMM010000043.1"/>
</dbReference>
<dbReference type="EMBL" id="JAMZMM010000043">
    <property type="protein sequence ID" value="MCP2728197.1"/>
    <property type="molecule type" value="Genomic_DNA"/>
</dbReference>